<dbReference type="RefSeq" id="WP_090840763.1">
    <property type="nucleotide sequence ID" value="NZ_FORM01000007.1"/>
</dbReference>
<organism evidence="2 3">
    <name type="scientific">Olleya namhaensis</name>
    <dbReference type="NCBI Taxonomy" id="1144750"/>
    <lineage>
        <taxon>Bacteria</taxon>
        <taxon>Pseudomonadati</taxon>
        <taxon>Bacteroidota</taxon>
        <taxon>Flavobacteriia</taxon>
        <taxon>Flavobacteriales</taxon>
        <taxon>Flavobacteriaceae</taxon>
    </lineage>
</organism>
<feature type="transmembrane region" description="Helical" evidence="1">
    <location>
        <begin position="27"/>
        <end position="46"/>
    </location>
</feature>
<dbReference type="STRING" id="1144750.SAMN05443431_10749"/>
<accession>A0A1I3R2E8</accession>
<keyword evidence="3" id="KW-1185">Reference proteome</keyword>
<protein>
    <submittedName>
        <fullName evidence="2">Uncharacterized protein</fullName>
    </submittedName>
</protein>
<name>A0A1I3R2E8_9FLAO</name>
<sequence>MNLIILAITGILGATLTYYVSEELNQGAVRASAVLALIVGLFFYWFPNVLSSYLTNTIPIVFIGTSFIGMASPKGSKNYLLLAIAGVFFSVIYVNKSHFFNGYGGALGTLAFITLIATMACFNWYANKTKITQRIVLIKNKIFNRNK</sequence>
<dbReference type="Proteomes" id="UP000199559">
    <property type="component" value="Unassembled WGS sequence"/>
</dbReference>
<evidence type="ECO:0000313" key="3">
    <source>
        <dbReference type="Proteomes" id="UP000199559"/>
    </source>
</evidence>
<dbReference type="EMBL" id="FORM01000007">
    <property type="protein sequence ID" value="SFJ39651.1"/>
    <property type="molecule type" value="Genomic_DNA"/>
</dbReference>
<reference evidence="3" key="1">
    <citation type="submission" date="2016-10" db="EMBL/GenBank/DDBJ databases">
        <authorList>
            <person name="Varghese N."/>
            <person name="Submissions S."/>
        </authorList>
    </citation>
    <scope>NUCLEOTIDE SEQUENCE [LARGE SCALE GENOMIC DNA]</scope>
    <source>
        <strain evidence="3">DSM 28881</strain>
    </source>
</reference>
<evidence type="ECO:0000313" key="2">
    <source>
        <dbReference type="EMBL" id="SFJ39651.1"/>
    </source>
</evidence>
<keyword evidence="1" id="KW-0472">Membrane</keyword>
<gene>
    <name evidence="2" type="ORF">SAMN05443431_10749</name>
</gene>
<feature type="transmembrane region" description="Helical" evidence="1">
    <location>
        <begin position="106"/>
        <end position="126"/>
    </location>
</feature>
<feature type="transmembrane region" description="Helical" evidence="1">
    <location>
        <begin position="78"/>
        <end position="94"/>
    </location>
</feature>
<evidence type="ECO:0000256" key="1">
    <source>
        <dbReference type="SAM" id="Phobius"/>
    </source>
</evidence>
<keyword evidence="1" id="KW-1133">Transmembrane helix</keyword>
<feature type="transmembrane region" description="Helical" evidence="1">
    <location>
        <begin position="53"/>
        <end position="72"/>
    </location>
</feature>
<dbReference type="AlphaFoldDB" id="A0A1I3R2E8"/>
<proteinExistence type="predicted"/>
<keyword evidence="1" id="KW-0812">Transmembrane</keyword>